<dbReference type="OrthoDB" id="8169718at2759"/>
<dbReference type="GO" id="GO:0016020">
    <property type="term" value="C:membrane"/>
    <property type="evidence" value="ECO:0007669"/>
    <property type="project" value="TreeGrafter"/>
</dbReference>
<comment type="subcellular location">
    <subcellularLocation>
        <location evidence="2">Cytoplasm</location>
    </subcellularLocation>
    <subcellularLocation>
        <location evidence="1">Lysosome</location>
    </subcellularLocation>
</comment>
<dbReference type="PROSITE" id="PS50236">
    <property type="entry name" value="CHCR"/>
    <property type="match status" value="1"/>
</dbReference>
<keyword evidence="10" id="KW-0675">Receptor</keyword>
<keyword evidence="6" id="KW-0458">Lysosome</keyword>
<keyword evidence="3" id="KW-0813">Transport</keyword>
<dbReference type="InterPro" id="IPR032914">
    <property type="entry name" value="Vam6/VPS39/TRAP1"/>
</dbReference>
<dbReference type="RefSeq" id="XP_026289328.1">
    <property type="nucleotide sequence ID" value="XM_026433543.2"/>
</dbReference>
<dbReference type="GO" id="GO:0005764">
    <property type="term" value="C:lysosome"/>
    <property type="evidence" value="ECO:0007669"/>
    <property type="project" value="UniProtKB-SubCell"/>
</dbReference>
<evidence type="ECO:0000256" key="1">
    <source>
        <dbReference type="ARBA" id="ARBA00004371"/>
    </source>
</evidence>
<name>A0A6J1T7S6_FRAOC</name>
<evidence type="ECO:0000256" key="7">
    <source>
        <dbReference type="PROSITE-ProRule" id="PRU01006"/>
    </source>
</evidence>
<dbReference type="Pfam" id="PF10367">
    <property type="entry name" value="zf-Vps39_C"/>
    <property type="match status" value="1"/>
</dbReference>
<dbReference type="Proteomes" id="UP000504606">
    <property type="component" value="Unplaced"/>
</dbReference>
<evidence type="ECO:0000256" key="3">
    <source>
        <dbReference type="ARBA" id="ARBA00022448"/>
    </source>
</evidence>
<dbReference type="Pfam" id="PF00780">
    <property type="entry name" value="CNH"/>
    <property type="match status" value="1"/>
</dbReference>
<dbReference type="AlphaFoldDB" id="A0A6J1T7S6"/>
<sequence length="872" mass="98524">MSVKAYELVELIPRFISPTGDKHVKIECIECSGRYVFIGTSDGHVVKYSVQETASKNASSSPFVYHREGQRFFDAKKPVRLIKAASALEKLLVLYDTTLYVLNINDLELIGSRLKNVQTFCVNENPRSTDPFLVQICVAPVSKGQLAIHNVTPDDKITHTNTFNLQEPVKCLCADCGIICAALRDKYIILDCDQGQVQDLFPFDKDTFTPYLCKVAKEEFLLSGPDGLGIFVCSAGTSNRPPLQWSYPLTSLTFHHPYILGVSNEIIMVHSIVDQQQKQAIPFLGGQLIGNYDGHIYVCSQTSLYALVPVPWEKQVEALLVDEHVEEALSLLEKVGHSGGLTGQIDPLKKRFKQQAAFIYFARSDLEIALDLFLDSEIDEREIISIFPGIMPSASAFVRTVPPLHNIADVNQLFHGNEKKITEVKQFLLHFLQMAHDSKTSLYCLEIDTALLKLYAELGQNKELESLLESPVFSGDFQSCLAWLKDRRLHHAQALLLLRNGKRSEALSLWCQMISGELNDPNFKGVTFFAQVLKTIGDAEILWQYADLVLDNNEEHGVELFIQKQTEKNTASVMELDPNTVANYLQRYPTALILYLEYLINDKGVEEEKFHTQLAVQYIDAISKLKSQNRENELDFNETVLRLRIFLQKSNLYRAKFLLPKVRDVGLDQEVAVLYGKMGDHEKALSILATQLRDFKGAEEYCLLNGDRKENNSYNMLFHSLLSIYLNPEHRGKKTDEYLAPALDLLNAYASEIDPVKAIEIIPPHWSVNILETFLRGALRSSMNKFRSTKMEKSLAKADSIQGAETLYTLEKHSLKLVESNYCCVCKKPFSDLKFARYPNDVITHVECGRLANVCPLTGHCFSLPKSVQPRS</sequence>
<keyword evidence="4" id="KW-0963">Cytoplasm</keyword>
<dbReference type="InterPro" id="IPR019453">
    <property type="entry name" value="VPS39/TGFA1_Znf"/>
</dbReference>
<dbReference type="PANTHER" id="PTHR12894:SF27">
    <property type="entry name" value="TRANSFORMING GROWTH FACTOR-BETA RECEPTOR-ASSOCIATED PROTEIN 1"/>
    <property type="match status" value="1"/>
</dbReference>
<dbReference type="PROSITE" id="PS50219">
    <property type="entry name" value="CNH"/>
    <property type="match status" value="1"/>
</dbReference>
<dbReference type="InterPro" id="IPR019452">
    <property type="entry name" value="VPS39/TGF_beta_rcpt-assoc_1"/>
</dbReference>
<dbReference type="InterPro" id="IPR036322">
    <property type="entry name" value="WD40_repeat_dom_sf"/>
</dbReference>
<dbReference type="GO" id="GO:0034058">
    <property type="term" value="P:endosomal vesicle fusion"/>
    <property type="evidence" value="ECO:0007669"/>
    <property type="project" value="TreeGrafter"/>
</dbReference>
<dbReference type="PANTHER" id="PTHR12894">
    <property type="entry name" value="CNH DOMAIN CONTAINING"/>
    <property type="match status" value="1"/>
</dbReference>
<feature type="repeat" description="CHCR" evidence="7">
    <location>
        <begin position="568"/>
        <end position="729"/>
    </location>
</feature>
<dbReference type="SUPFAM" id="SSF50978">
    <property type="entry name" value="WD40 repeat-like"/>
    <property type="match status" value="1"/>
</dbReference>
<dbReference type="InterPro" id="IPR001180">
    <property type="entry name" value="CNH_dom"/>
</dbReference>
<evidence type="ECO:0000256" key="2">
    <source>
        <dbReference type="ARBA" id="ARBA00004496"/>
    </source>
</evidence>
<protein>
    <submittedName>
        <fullName evidence="10">Transforming growth factor-beta receptor-associated protein 1</fullName>
    </submittedName>
</protein>
<dbReference type="Pfam" id="PF10366">
    <property type="entry name" value="Vps39_1"/>
    <property type="match status" value="1"/>
</dbReference>
<evidence type="ECO:0000259" key="8">
    <source>
        <dbReference type="PROSITE" id="PS50219"/>
    </source>
</evidence>
<reference evidence="10" key="1">
    <citation type="journal article" date="2018" name="Proc. Natl. Acad. Sci. U.S.A.">
        <title>Phylogenomics and the evolution of hemipteroid insects.</title>
        <authorList>
            <person name="Johnson K.P."/>
            <person name="Dietrich C.H."/>
            <person name="Friedrich F."/>
            <person name="Beutel R.G."/>
            <person name="Wipfler B."/>
            <person name="Peters R.S."/>
            <person name="Allen J.M."/>
            <person name="Petersen M."/>
            <person name="Donath A."/>
            <person name="Walden K.K."/>
            <person name="Kozlov A.M."/>
            <person name="Podsiadlowski L."/>
            <person name="Mayer C."/>
            <person name="Meusemann K."/>
            <person name="Vasilikopoulos A."/>
            <person name="Waterhouse R.M."/>
            <person name="Cameron S.L."/>
            <person name="Weirauch C."/>
            <person name="Swanson D.R."/>
            <person name="Percy D.M."/>
            <person name="Hardy N.B."/>
            <person name="Terry I."/>
            <person name="Liu S."/>
            <person name="Zhou X."/>
            <person name="Misof B."/>
            <person name="Robertson H.M."/>
            <person name="Yoshizawa K."/>
        </authorList>
    </citation>
    <scope>NUCLEOTIDE SEQUENCE</scope>
    <source>
        <tissue evidence="10">Whole organism</tissue>
    </source>
</reference>
<evidence type="ECO:0000256" key="5">
    <source>
        <dbReference type="ARBA" id="ARBA00022927"/>
    </source>
</evidence>
<evidence type="ECO:0000313" key="9">
    <source>
        <dbReference type="Proteomes" id="UP000504606"/>
    </source>
</evidence>
<evidence type="ECO:0000256" key="6">
    <source>
        <dbReference type="ARBA" id="ARBA00023228"/>
    </source>
</evidence>
<dbReference type="GO" id="GO:0006914">
    <property type="term" value="P:autophagy"/>
    <property type="evidence" value="ECO:0007669"/>
    <property type="project" value="TreeGrafter"/>
</dbReference>
<gene>
    <name evidence="10" type="primary">LOC113214233</name>
</gene>
<evidence type="ECO:0000313" key="10">
    <source>
        <dbReference type="RefSeq" id="XP_026289328.1"/>
    </source>
</evidence>
<keyword evidence="9" id="KW-1185">Reference proteome</keyword>
<proteinExistence type="predicted"/>
<reference evidence="10" key="2">
    <citation type="submission" date="2025-08" db="UniProtKB">
        <authorList>
            <consortium name="RefSeq"/>
        </authorList>
    </citation>
    <scope>IDENTIFICATION</scope>
    <source>
        <tissue evidence="10">Whole organism</tissue>
    </source>
</reference>
<evidence type="ECO:0000256" key="4">
    <source>
        <dbReference type="ARBA" id="ARBA00022490"/>
    </source>
</evidence>
<dbReference type="GeneID" id="113214233"/>
<accession>A0A6J1T7S6</accession>
<keyword evidence="5" id="KW-0653">Protein transport</keyword>
<dbReference type="KEGG" id="foc:113214233"/>
<feature type="domain" description="CNH" evidence="8">
    <location>
        <begin position="23"/>
        <end position="296"/>
    </location>
</feature>
<dbReference type="GO" id="GO:0006886">
    <property type="term" value="P:intracellular protein transport"/>
    <property type="evidence" value="ECO:0007669"/>
    <property type="project" value="UniProtKB-UniRule"/>
</dbReference>
<organism evidence="9 10">
    <name type="scientific">Frankliniella occidentalis</name>
    <name type="common">Western flower thrips</name>
    <name type="synonym">Euthrips occidentalis</name>
    <dbReference type="NCBI Taxonomy" id="133901"/>
    <lineage>
        <taxon>Eukaryota</taxon>
        <taxon>Metazoa</taxon>
        <taxon>Ecdysozoa</taxon>
        <taxon>Arthropoda</taxon>
        <taxon>Hexapoda</taxon>
        <taxon>Insecta</taxon>
        <taxon>Pterygota</taxon>
        <taxon>Neoptera</taxon>
        <taxon>Paraneoptera</taxon>
        <taxon>Thysanoptera</taxon>
        <taxon>Terebrantia</taxon>
        <taxon>Thripoidea</taxon>
        <taxon>Thripidae</taxon>
        <taxon>Frankliniella</taxon>
    </lineage>
</organism>
<dbReference type="InterPro" id="IPR000547">
    <property type="entry name" value="Clathrin_H-chain/VPS_repeat"/>
</dbReference>